<accession>A0ABS8TAJ9</accession>
<sequence length="83" mass="8499">MRRTTLCDVELVVAYFPMRRGAGCGILPYDAGLVAAYCPATGAGCSVLPCDAGLVAALPRSAQGATALGVPRLSVLRPYLCVA</sequence>
<name>A0ABS8TAJ9_DATST</name>
<evidence type="ECO:0000313" key="1">
    <source>
        <dbReference type="EMBL" id="MCD7468417.1"/>
    </source>
</evidence>
<proteinExistence type="predicted"/>
<keyword evidence="2" id="KW-1185">Reference proteome</keyword>
<dbReference type="EMBL" id="JACEIK010001331">
    <property type="protein sequence ID" value="MCD7468417.1"/>
    <property type="molecule type" value="Genomic_DNA"/>
</dbReference>
<gene>
    <name evidence="1" type="ORF">HAX54_006583</name>
</gene>
<reference evidence="1 2" key="1">
    <citation type="journal article" date="2021" name="BMC Genomics">
        <title>Datura genome reveals duplications of psychoactive alkaloid biosynthetic genes and high mutation rate following tissue culture.</title>
        <authorList>
            <person name="Rajewski A."/>
            <person name="Carter-House D."/>
            <person name="Stajich J."/>
            <person name="Litt A."/>
        </authorList>
    </citation>
    <scope>NUCLEOTIDE SEQUENCE [LARGE SCALE GENOMIC DNA]</scope>
    <source>
        <strain evidence="1">AR-01</strain>
    </source>
</reference>
<organism evidence="1 2">
    <name type="scientific">Datura stramonium</name>
    <name type="common">Jimsonweed</name>
    <name type="synonym">Common thornapple</name>
    <dbReference type="NCBI Taxonomy" id="4076"/>
    <lineage>
        <taxon>Eukaryota</taxon>
        <taxon>Viridiplantae</taxon>
        <taxon>Streptophyta</taxon>
        <taxon>Embryophyta</taxon>
        <taxon>Tracheophyta</taxon>
        <taxon>Spermatophyta</taxon>
        <taxon>Magnoliopsida</taxon>
        <taxon>eudicotyledons</taxon>
        <taxon>Gunneridae</taxon>
        <taxon>Pentapetalae</taxon>
        <taxon>asterids</taxon>
        <taxon>lamiids</taxon>
        <taxon>Solanales</taxon>
        <taxon>Solanaceae</taxon>
        <taxon>Solanoideae</taxon>
        <taxon>Datureae</taxon>
        <taxon>Datura</taxon>
    </lineage>
</organism>
<evidence type="ECO:0000313" key="2">
    <source>
        <dbReference type="Proteomes" id="UP000823775"/>
    </source>
</evidence>
<protein>
    <submittedName>
        <fullName evidence="1">Uncharacterized protein</fullName>
    </submittedName>
</protein>
<dbReference type="Proteomes" id="UP000823775">
    <property type="component" value="Unassembled WGS sequence"/>
</dbReference>
<comment type="caution">
    <text evidence="1">The sequence shown here is derived from an EMBL/GenBank/DDBJ whole genome shotgun (WGS) entry which is preliminary data.</text>
</comment>